<gene>
    <name evidence="8 10" type="primary">recO</name>
    <name evidence="10" type="ORF">FKG94_05150</name>
</gene>
<evidence type="ECO:0000313" key="10">
    <source>
        <dbReference type="EMBL" id="TQV84054.1"/>
    </source>
</evidence>
<dbReference type="HAMAP" id="MF_00201">
    <property type="entry name" value="RecO"/>
    <property type="match status" value="1"/>
</dbReference>
<keyword evidence="5 8" id="KW-0233">DNA recombination</keyword>
<evidence type="ECO:0000256" key="5">
    <source>
        <dbReference type="ARBA" id="ARBA00023172"/>
    </source>
</evidence>
<evidence type="ECO:0000256" key="8">
    <source>
        <dbReference type="HAMAP-Rule" id="MF_00201"/>
    </source>
</evidence>
<protein>
    <recommendedName>
        <fullName evidence="3 8">DNA repair protein RecO</fullName>
    </recommendedName>
    <alternativeName>
        <fullName evidence="7 8">Recombination protein O</fullName>
    </alternativeName>
</protein>
<dbReference type="Gene3D" id="2.40.50.140">
    <property type="entry name" value="Nucleic acid-binding proteins"/>
    <property type="match status" value="1"/>
</dbReference>
<dbReference type="Pfam" id="PF11967">
    <property type="entry name" value="RecO_N"/>
    <property type="match status" value="1"/>
</dbReference>
<evidence type="ECO:0000256" key="2">
    <source>
        <dbReference type="ARBA" id="ARBA00007452"/>
    </source>
</evidence>
<dbReference type="EMBL" id="VHSG01000006">
    <property type="protein sequence ID" value="TQV84054.1"/>
    <property type="molecule type" value="Genomic_DNA"/>
</dbReference>
<dbReference type="InterPro" id="IPR022572">
    <property type="entry name" value="DNA_rep/recomb_RecO_N"/>
</dbReference>
<dbReference type="SUPFAM" id="SSF57863">
    <property type="entry name" value="ArfGap/RecO-like zinc finger"/>
    <property type="match status" value="1"/>
</dbReference>
<evidence type="ECO:0000259" key="9">
    <source>
        <dbReference type="Pfam" id="PF11967"/>
    </source>
</evidence>
<dbReference type="Gene3D" id="1.20.1440.120">
    <property type="entry name" value="Recombination protein O, C-terminal domain"/>
    <property type="match status" value="1"/>
</dbReference>
<dbReference type="OrthoDB" id="9804792at2"/>
<evidence type="ECO:0000256" key="7">
    <source>
        <dbReference type="ARBA" id="ARBA00033409"/>
    </source>
</evidence>
<evidence type="ECO:0000256" key="1">
    <source>
        <dbReference type="ARBA" id="ARBA00003065"/>
    </source>
</evidence>
<dbReference type="InterPro" id="IPR042242">
    <property type="entry name" value="RecO_C"/>
</dbReference>
<evidence type="ECO:0000256" key="4">
    <source>
        <dbReference type="ARBA" id="ARBA00022763"/>
    </source>
</evidence>
<dbReference type="SUPFAM" id="SSF50249">
    <property type="entry name" value="Nucleic acid-binding proteins"/>
    <property type="match status" value="1"/>
</dbReference>
<dbReference type="RefSeq" id="WP_142903134.1">
    <property type="nucleotide sequence ID" value="NZ_ML660089.1"/>
</dbReference>
<evidence type="ECO:0000256" key="3">
    <source>
        <dbReference type="ARBA" id="ARBA00021310"/>
    </source>
</evidence>
<evidence type="ECO:0000256" key="6">
    <source>
        <dbReference type="ARBA" id="ARBA00023204"/>
    </source>
</evidence>
<comment type="caution">
    <text evidence="10">The sequence shown here is derived from an EMBL/GenBank/DDBJ whole genome shotgun (WGS) entry which is preliminary data.</text>
</comment>
<feature type="domain" description="DNA replication/recombination mediator RecO N-terminal" evidence="9">
    <location>
        <begin position="8"/>
        <end position="77"/>
    </location>
</feature>
<dbReference type="NCBIfam" id="TIGR00613">
    <property type="entry name" value="reco"/>
    <property type="match status" value="1"/>
</dbReference>
<dbReference type="InterPro" id="IPR037278">
    <property type="entry name" value="ARFGAP/RecO"/>
</dbReference>
<comment type="similarity">
    <text evidence="2 8">Belongs to the RecO family.</text>
</comment>
<dbReference type="InterPro" id="IPR003717">
    <property type="entry name" value="RecO"/>
</dbReference>
<organism evidence="10 11">
    <name type="scientific">Exilibacterium tricleocarpae</name>
    <dbReference type="NCBI Taxonomy" id="2591008"/>
    <lineage>
        <taxon>Bacteria</taxon>
        <taxon>Pseudomonadati</taxon>
        <taxon>Pseudomonadota</taxon>
        <taxon>Gammaproteobacteria</taxon>
        <taxon>Cellvibrionales</taxon>
        <taxon>Cellvibrionaceae</taxon>
        <taxon>Exilibacterium</taxon>
    </lineage>
</organism>
<dbReference type="Proteomes" id="UP000319732">
    <property type="component" value="Unassembled WGS sequence"/>
</dbReference>
<comment type="function">
    <text evidence="1 8">Involved in DNA repair and RecF pathway recombination.</text>
</comment>
<accession>A0A545U3R0</accession>
<keyword evidence="6 8" id="KW-0234">DNA repair</keyword>
<proteinExistence type="inferred from homology"/>
<keyword evidence="11" id="KW-1185">Reference proteome</keyword>
<sequence>MVQRVELQPAYVLHSRPYRDSSLIVTLFSRDAGRIAGVVRGGRGARRRTGQHWQPFIPLLVSFQGGGGLKTFTAVEAQSPGWSLQGRVLYSGFYLNELLMRLVPEDDPHPGIYSAYQDFLAAVHGDAAVLEPQLRQFEFALLEELGYAVPFETEAESGAPLETQCHYRFVPERGFLALPEGARVTQDCFIGEVLIGISQRQFQIDAVRRTAKRLTRLALKPLLGNKPLKSREFFTGLSSQ</sequence>
<dbReference type="GO" id="GO:0006302">
    <property type="term" value="P:double-strand break repair"/>
    <property type="evidence" value="ECO:0007669"/>
    <property type="project" value="TreeGrafter"/>
</dbReference>
<dbReference type="InterPro" id="IPR012340">
    <property type="entry name" value="NA-bd_OB-fold"/>
</dbReference>
<reference evidence="10 11" key="1">
    <citation type="submission" date="2019-06" db="EMBL/GenBank/DDBJ databases">
        <title>Whole genome sequence for Cellvibrionaceae sp. R142.</title>
        <authorList>
            <person name="Wang G."/>
        </authorList>
    </citation>
    <scope>NUCLEOTIDE SEQUENCE [LARGE SCALE GENOMIC DNA]</scope>
    <source>
        <strain evidence="10 11">R142</strain>
    </source>
</reference>
<dbReference type="Pfam" id="PF02565">
    <property type="entry name" value="RecO_C"/>
    <property type="match status" value="1"/>
</dbReference>
<keyword evidence="4 8" id="KW-0227">DNA damage</keyword>
<dbReference type="GO" id="GO:0043590">
    <property type="term" value="C:bacterial nucleoid"/>
    <property type="evidence" value="ECO:0007669"/>
    <property type="project" value="TreeGrafter"/>
</dbReference>
<dbReference type="GO" id="GO:0006310">
    <property type="term" value="P:DNA recombination"/>
    <property type="evidence" value="ECO:0007669"/>
    <property type="project" value="UniProtKB-UniRule"/>
</dbReference>
<evidence type="ECO:0000313" key="11">
    <source>
        <dbReference type="Proteomes" id="UP000319732"/>
    </source>
</evidence>
<dbReference type="PANTHER" id="PTHR33991">
    <property type="entry name" value="DNA REPAIR PROTEIN RECO"/>
    <property type="match status" value="1"/>
</dbReference>
<name>A0A545U3R0_9GAMM</name>
<dbReference type="PANTHER" id="PTHR33991:SF1">
    <property type="entry name" value="DNA REPAIR PROTEIN RECO"/>
    <property type="match status" value="1"/>
</dbReference>
<dbReference type="AlphaFoldDB" id="A0A545U3R0"/>